<dbReference type="InterPro" id="IPR023582">
    <property type="entry name" value="Impact"/>
</dbReference>
<proteinExistence type="inferred from homology"/>
<dbReference type="InterPro" id="IPR036956">
    <property type="entry name" value="Impact_N_sf"/>
</dbReference>
<feature type="domain" description="Impact N-terminal" evidence="2">
    <location>
        <begin position="23"/>
        <end position="127"/>
    </location>
</feature>
<dbReference type="Gene3D" id="3.30.230.30">
    <property type="entry name" value="Impact, N-terminal domain"/>
    <property type="match status" value="1"/>
</dbReference>
<dbReference type="PANTHER" id="PTHR16301:SF20">
    <property type="entry name" value="IMPACT FAMILY MEMBER YIGZ"/>
    <property type="match status" value="1"/>
</dbReference>
<dbReference type="InterPro" id="IPR015796">
    <property type="entry name" value="Impact_YigZ-like"/>
</dbReference>
<reference evidence="3 4" key="1">
    <citation type="submission" date="2018-11" db="EMBL/GenBank/DDBJ databases">
        <title>Proposal to divide the Flavobacteriaceae and reorganize its genera based on Amino Acid Identity values calculated from whole genome sequences.</title>
        <authorList>
            <person name="Nicholson A.C."/>
            <person name="Gulvik C.A."/>
            <person name="Whitney A.M."/>
            <person name="Humrighouse B.W."/>
            <person name="Bell M."/>
            <person name="Holmes B."/>
            <person name="Steigerwalt A."/>
            <person name="Villarma A."/>
            <person name="Sheth M."/>
            <person name="Batra D."/>
            <person name="Pryor J."/>
            <person name="Bernardet J.-F."/>
            <person name="Hugo C."/>
            <person name="Kampfer P."/>
            <person name="Newman J."/>
            <person name="Mcquiston J.R."/>
        </authorList>
    </citation>
    <scope>NUCLEOTIDE SEQUENCE [LARGE SCALE GENOMIC DNA]</scope>
    <source>
        <strain evidence="3 4">DSM 15235</strain>
    </source>
</reference>
<evidence type="ECO:0000259" key="2">
    <source>
        <dbReference type="Pfam" id="PF01205"/>
    </source>
</evidence>
<dbReference type="SUPFAM" id="SSF54211">
    <property type="entry name" value="Ribosomal protein S5 domain 2-like"/>
    <property type="match status" value="1"/>
</dbReference>
<dbReference type="EMBL" id="RJTX01000002">
    <property type="protein sequence ID" value="ROH97466.1"/>
    <property type="molecule type" value="Genomic_DNA"/>
</dbReference>
<dbReference type="NCBIfam" id="TIGR00257">
    <property type="entry name" value="IMPACT_YIGZ"/>
    <property type="match status" value="1"/>
</dbReference>
<comment type="similarity">
    <text evidence="1">Belongs to the IMPACT family.</text>
</comment>
<evidence type="ECO:0000313" key="4">
    <source>
        <dbReference type="Proteomes" id="UP000269375"/>
    </source>
</evidence>
<dbReference type="OrthoDB" id="9813771at2"/>
<name>A0A3N0VXB6_9FLAO</name>
<dbReference type="AlphaFoldDB" id="A0A3N0VXB6"/>
<dbReference type="PANTHER" id="PTHR16301">
    <property type="entry name" value="IMPACT-RELATED"/>
    <property type="match status" value="1"/>
</dbReference>
<evidence type="ECO:0000313" key="3">
    <source>
        <dbReference type="EMBL" id="ROH97466.1"/>
    </source>
</evidence>
<dbReference type="GO" id="GO:0006446">
    <property type="term" value="P:regulation of translational initiation"/>
    <property type="evidence" value="ECO:0007669"/>
    <property type="project" value="TreeGrafter"/>
</dbReference>
<dbReference type="InterPro" id="IPR001498">
    <property type="entry name" value="Impact_N"/>
</dbReference>
<gene>
    <name evidence="3" type="ORF">EGI05_08680</name>
</gene>
<organism evidence="3 4">
    <name type="scientific">Chryseobacterium daecheongense</name>
    <dbReference type="NCBI Taxonomy" id="192389"/>
    <lineage>
        <taxon>Bacteria</taxon>
        <taxon>Pseudomonadati</taxon>
        <taxon>Bacteroidota</taxon>
        <taxon>Flavobacteriia</taxon>
        <taxon>Flavobacteriales</taxon>
        <taxon>Weeksellaceae</taxon>
        <taxon>Chryseobacterium group</taxon>
        <taxon>Chryseobacterium</taxon>
    </lineage>
</organism>
<dbReference type="GO" id="GO:0005737">
    <property type="term" value="C:cytoplasm"/>
    <property type="evidence" value="ECO:0007669"/>
    <property type="project" value="TreeGrafter"/>
</dbReference>
<dbReference type="Proteomes" id="UP000269375">
    <property type="component" value="Unassembled WGS sequence"/>
</dbReference>
<evidence type="ECO:0000256" key="1">
    <source>
        <dbReference type="ARBA" id="ARBA00007665"/>
    </source>
</evidence>
<dbReference type="Pfam" id="PF01205">
    <property type="entry name" value="Impact_N"/>
    <property type="match status" value="1"/>
</dbReference>
<comment type="caution">
    <text evidence="3">The sequence shown here is derived from an EMBL/GenBank/DDBJ whole genome shotgun (WGS) entry which is preliminary data.</text>
</comment>
<dbReference type="InterPro" id="IPR020568">
    <property type="entry name" value="Ribosomal_Su5_D2-typ_SF"/>
</dbReference>
<dbReference type="RefSeq" id="WP_123262688.1">
    <property type="nucleotide sequence ID" value="NZ_RJTX01000002.1"/>
</dbReference>
<sequence>MKSMMFEYKTIEKPIENTLLKEKGSKFIGFAYPVSNEEELKNALEKIRTEHPKATHHCYAFRIGLNGEHYRANDDGEPSGSAGLPIYNQLLANDITNVLVIVVRYYGGTKLGVSGLVKTYKESAKMTLEEAQIITKELETEIEVQFNFNQQNTIFTLLSKFDAKIVNFDSQERAVIIAKVKTKHKENILESLTQIQFVECKFLD</sequence>
<accession>A0A3N0VXB6</accession>
<protein>
    <submittedName>
        <fullName evidence="3">YigZ family protein</fullName>
    </submittedName>
</protein>